<protein>
    <submittedName>
        <fullName evidence="3">Alpha/beta hydrolase</fullName>
    </submittedName>
</protein>
<dbReference type="EMBL" id="BMKS01000014">
    <property type="protein sequence ID" value="GGG45509.1"/>
    <property type="molecule type" value="Genomic_DNA"/>
</dbReference>
<dbReference type="PRINTS" id="PR00412">
    <property type="entry name" value="EPOXHYDRLASE"/>
</dbReference>
<evidence type="ECO:0000313" key="3">
    <source>
        <dbReference type="EMBL" id="GGG45509.1"/>
    </source>
</evidence>
<dbReference type="Proteomes" id="UP000597507">
    <property type="component" value="Unassembled WGS sequence"/>
</dbReference>
<name>A0A8J2ZDQ9_9PROT</name>
<dbReference type="AlphaFoldDB" id="A0A8J2ZDQ9"/>
<comment type="caution">
    <text evidence="3">The sequence shown here is derived from an EMBL/GenBank/DDBJ whole genome shotgun (WGS) entry which is preliminary data.</text>
</comment>
<dbReference type="PRINTS" id="PR00111">
    <property type="entry name" value="ABHYDROLASE"/>
</dbReference>
<accession>A0A8J2ZDQ9</accession>
<gene>
    <name evidence="3" type="ORF">GCM10010964_36140</name>
</gene>
<dbReference type="PANTHER" id="PTHR43329">
    <property type="entry name" value="EPOXIDE HYDROLASE"/>
    <property type="match status" value="1"/>
</dbReference>
<reference evidence="3 4" key="1">
    <citation type="journal article" date="2014" name="Int. J. Syst. Evol. Microbiol.">
        <title>Complete genome sequence of Corynebacterium casei LMG S-19264T (=DSM 44701T), isolated from a smear-ripened cheese.</title>
        <authorList>
            <consortium name="US DOE Joint Genome Institute (JGI-PGF)"/>
            <person name="Walter F."/>
            <person name="Albersmeier A."/>
            <person name="Kalinowski J."/>
            <person name="Ruckert C."/>
        </authorList>
    </citation>
    <scope>NUCLEOTIDE SEQUENCE [LARGE SCALE GENOMIC DNA]</scope>
    <source>
        <strain evidence="3 4">CGMCC 1.16330</strain>
    </source>
</reference>
<evidence type="ECO:0000313" key="4">
    <source>
        <dbReference type="Proteomes" id="UP000597507"/>
    </source>
</evidence>
<dbReference type="GO" id="GO:0016787">
    <property type="term" value="F:hydrolase activity"/>
    <property type="evidence" value="ECO:0007669"/>
    <property type="project" value="UniProtKB-KW"/>
</dbReference>
<keyword evidence="1 3" id="KW-0378">Hydrolase</keyword>
<keyword evidence="4" id="KW-1185">Reference proteome</keyword>
<proteinExistence type="predicted"/>
<sequence>MTDAGRLLPPLADPSLPPGVRARFVEDINGLRMHLLEAGHDTPGRPCLLLLHGFPELAYSWRKVMPALAAAGYHVVAPDQRGYGRTTGWDADYDADLAPFRMLNLVRDALGLVFALGRREVAAVVGHDFGASVAAWCALVRPDVFRAVALMSAPFAGPPAIPFGEARGAPPGPDIHAALAALPRPRKHYQWYYATREANEDMWRCPQGVHAFLRAYFHHKSADWPGNRPFRLAGWTAEALAQMPTYYIMDLHEGMAATVAREMPSAEQIAACRWLPEAELAVYAGEYARTGFQGGLNWYRCRTSGRFNGELEVFSGRTVDVPSLFVAGRSDWGIHQVPGAIERMQESACTRMLGCHLVEGAGHWVQQERPEAVTALLLRFLREAAGAAPS</sequence>
<dbReference type="SUPFAM" id="SSF53474">
    <property type="entry name" value="alpha/beta-Hydrolases"/>
    <property type="match status" value="1"/>
</dbReference>
<feature type="domain" description="AB hydrolase-1" evidence="2">
    <location>
        <begin position="47"/>
        <end position="369"/>
    </location>
</feature>
<dbReference type="Gene3D" id="3.40.50.1820">
    <property type="entry name" value="alpha/beta hydrolase"/>
    <property type="match status" value="1"/>
</dbReference>
<dbReference type="InterPro" id="IPR000073">
    <property type="entry name" value="AB_hydrolase_1"/>
</dbReference>
<organism evidence="3 4">
    <name type="scientific">Caldovatus sediminis</name>
    <dbReference type="NCBI Taxonomy" id="2041189"/>
    <lineage>
        <taxon>Bacteria</taxon>
        <taxon>Pseudomonadati</taxon>
        <taxon>Pseudomonadota</taxon>
        <taxon>Alphaproteobacteria</taxon>
        <taxon>Acetobacterales</taxon>
        <taxon>Roseomonadaceae</taxon>
        <taxon>Caldovatus</taxon>
    </lineage>
</organism>
<dbReference type="Pfam" id="PF00561">
    <property type="entry name" value="Abhydrolase_1"/>
    <property type="match status" value="1"/>
</dbReference>
<evidence type="ECO:0000256" key="1">
    <source>
        <dbReference type="ARBA" id="ARBA00022801"/>
    </source>
</evidence>
<dbReference type="InterPro" id="IPR029058">
    <property type="entry name" value="AB_hydrolase_fold"/>
</dbReference>
<evidence type="ECO:0000259" key="2">
    <source>
        <dbReference type="Pfam" id="PF00561"/>
    </source>
</evidence>
<dbReference type="InterPro" id="IPR000639">
    <property type="entry name" value="Epox_hydrolase-like"/>
</dbReference>
<dbReference type="RefSeq" id="WP_188902808.1">
    <property type="nucleotide sequence ID" value="NZ_BMKS01000014.1"/>
</dbReference>